<evidence type="ECO:0000256" key="1">
    <source>
        <dbReference type="SAM" id="SignalP"/>
    </source>
</evidence>
<accession>A0AAN6WYL2</accession>
<reference evidence="2" key="1">
    <citation type="journal article" date="2023" name="Mol. Phylogenet. Evol.">
        <title>Genome-scale phylogeny and comparative genomics of the fungal order Sordariales.</title>
        <authorList>
            <person name="Hensen N."/>
            <person name="Bonometti L."/>
            <person name="Westerberg I."/>
            <person name="Brannstrom I.O."/>
            <person name="Guillou S."/>
            <person name="Cros-Aarteil S."/>
            <person name="Calhoun S."/>
            <person name="Haridas S."/>
            <person name="Kuo A."/>
            <person name="Mondo S."/>
            <person name="Pangilinan J."/>
            <person name="Riley R."/>
            <person name="LaButti K."/>
            <person name="Andreopoulos B."/>
            <person name="Lipzen A."/>
            <person name="Chen C."/>
            <person name="Yan M."/>
            <person name="Daum C."/>
            <person name="Ng V."/>
            <person name="Clum A."/>
            <person name="Steindorff A."/>
            <person name="Ohm R.A."/>
            <person name="Martin F."/>
            <person name="Silar P."/>
            <person name="Natvig D.O."/>
            <person name="Lalanne C."/>
            <person name="Gautier V."/>
            <person name="Ament-Velasquez S.L."/>
            <person name="Kruys A."/>
            <person name="Hutchinson M.I."/>
            <person name="Powell A.J."/>
            <person name="Barry K."/>
            <person name="Miller A.N."/>
            <person name="Grigoriev I.V."/>
            <person name="Debuchy R."/>
            <person name="Gladieux P."/>
            <person name="Hiltunen Thoren M."/>
            <person name="Johannesson H."/>
        </authorList>
    </citation>
    <scope>NUCLEOTIDE SEQUENCE</scope>
    <source>
        <strain evidence="2">PSN309</strain>
    </source>
</reference>
<name>A0AAN6WYL2_9PEZI</name>
<organism evidence="2 3">
    <name type="scientific">Podospora australis</name>
    <dbReference type="NCBI Taxonomy" id="1536484"/>
    <lineage>
        <taxon>Eukaryota</taxon>
        <taxon>Fungi</taxon>
        <taxon>Dikarya</taxon>
        <taxon>Ascomycota</taxon>
        <taxon>Pezizomycotina</taxon>
        <taxon>Sordariomycetes</taxon>
        <taxon>Sordariomycetidae</taxon>
        <taxon>Sordariales</taxon>
        <taxon>Podosporaceae</taxon>
        <taxon>Podospora</taxon>
    </lineage>
</organism>
<comment type="caution">
    <text evidence="2">The sequence shown here is derived from an EMBL/GenBank/DDBJ whole genome shotgun (WGS) entry which is preliminary data.</text>
</comment>
<dbReference type="EMBL" id="MU864366">
    <property type="protein sequence ID" value="KAK4190346.1"/>
    <property type="molecule type" value="Genomic_DNA"/>
</dbReference>
<feature type="signal peptide" evidence="1">
    <location>
        <begin position="1"/>
        <end position="27"/>
    </location>
</feature>
<reference evidence="2" key="2">
    <citation type="submission" date="2023-05" db="EMBL/GenBank/DDBJ databases">
        <authorList>
            <consortium name="Lawrence Berkeley National Laboratory"/>
            <person name="Steindorff A."/>
            <person name="Hensen N."/>
            <person name="Bonometti L."/>
            <person name="Westerberg I."/>
            <person name="Brannstrom I.O."/>
            <person name="Guillou S."/>
            <person name="Cros-Aarteil S."/>
            <person name="Calhoun S."/>
            <person name="Haridas S."/>
            <person name="Kuo A."/>
            <person name="Mondo S."/>
            <person name="Pangilinan J."/>
            <person name="Riley R."/>
            <person name="Labutti K."/>
            <person name="Andreopoulos B."/>
            <person name="Lipzen A."/>
            <person name="Chen C."/>
            <person name="Yanf M."/>
            <person name="Daum C."/>
            <person name="Ng V."/>
            <person name="Clum A."/>
            <person name="Ohm R."/>
            <person name="Martin F."/>
            <person name="Silar P."/>
            <person name="Natvig D."/>
            <person name="Lalanne C."/>
            <person name="Gautier V."/>
            <person name="Ament-Velasquez S.L."/>
            <person name="Kruys A."/>
            <person name="Hutchinson M.I."/>
            <person name="Powell A.J."/>
            <person name="Barry K."/>
            <person name="Miller A.N."/>
            <person name="Grigoriev I.V."/>
            <person name="Debuchy R."/>
            <person name="Gladieux P."/>
            <person name="Thoren M.H."/>
            <person name="Johannesson H."/>
        </authorList>
    </citation>
    <scope>NUCLEOTIDE SEQUENCE</scope>
    <source>
        <strain evidence="2">PSN309</strain>
    </source>
</reference>
<proteinExistence type="predicted"/>
<keyword evidence="3" id="KW-1185">Reference proteome</keyword>
<gene>
    <name evidence="2" type="ORF">QBC35DRAFT_490087</name>
</gene>
<protein>
    <recommendedName>
        <fullName evidence="4">Secreted protein</fullName>
    </recommendedName>
</protein>
<keyword evidence="1" id="KW-0732">Signal</keyword>
<feature type="chain" id="PRO_5042906742" description="Secreted protein" evidence="1">
    <location>
        <begin position="28"/>
        <end position="101"/>
    </location>
</feature>
<evidence type="ECO:0000313" key="3">
    <source>
        <dbReference type="Proteomes" id="UP001302126"/>
    </source>
</evidence>
<dbReference type="AlphaFoldDB" id="A0AAN6WYL2"/>
<sequence>MLSSFPSSLLTLASTALFPTPLQVVEAIQPGRISPSLNPNTYRFLPPRFCAVGIFCVTYSRKLHLIRCRVPKRVCRRRPLFSCLCLRETNSTHRHWPKGSP</sequence>
<evidence type="ECO:0000313" key="2">
    <source>
        <dbReference type="EMBL" id="KAK4190346.1"/>
    </source>
</evidence>
<dbReference type="Proteomes" id="UP001302126">
    <property type="component" value="Unassembled WGS sequence"/>
</dbReference>
<evidence type="ECO:0008006" key="4">
    <source>
        <dbReference type="Google" id="ProtNLM"/>
    </source>
</evidence>